<comment type="caution">
    <text evidence="2">The sequence shown here is derived from an EMBL/GenBank/DDBJ whole genome shotgun (WGS) entry which is preliminary data.</text>
</comment>
<dbReference type="Proteomes" id="UP001597641">
    <property type="component" value="Unassembled WGS sequence"/>
</dbReference>
<reference evidence="3" key="1">
    <citation type="journal article" date="2019" name="Int. J. Syst. Evol. Microbiol.">
        <title>The Global Catalogue of Microorganisms (GCM) 10K type strain sequencing project: providing services to taxonomists for standard genome sequencing and annotation.</title>
        <authorList>
            <consortium name="The Broad Institute Genomics Platform"/>
            <consortium name="The Broad Institute Genome Sequencing Center for Infectious Disease"/>
            <person name="Wu L."/>
            <person name="Ma J."/>
        </authorList>
    </citation>
    <scope>NUCLEOTIDE SEQUENCE [LARGE SCALE GENOMIC DNA]</scope>
    <source>
        <strain evidence="3">KCTC 23984</strain>
    </source>
</reference>
<dbReference type="RefSeq" id="WP_377487921.1">
    <property type="nucleotide sequence ID" value="NZ_JBHUOX010000016.1"/>
</dbReference>
<evidence type="ECO:0000313" key="3">
    <source>
        <dbReference type="Proteomes" id="UP001597641"/>
    </source>
</evidence>
<sequence>MAQEGGSAEDGFVKIFDGKTLQGWEGDPTYWRVENGNLVGEVTPDKPLKNNTFIIWRGGQTKDFELKGEFRLTETGNSGINYRSVELDTIPFALRGYQADIDGRNRYTGQNYEERGRTTLAYRGQKVKVSSPDGQAKSLRDNVKNNAWTATTVTESLGASDSLKAHIKSDDWNEVHLVVKGNRLQHYVNGVLMSDVTDNDTINRKLEGLLGIQVHVGPPMKVEYRDLRMKQL</sequence>
<organism evidence="2 3">
    <name type="scientific">Pontibacter toksunensis</name>
    <dbReference type="NCBI Taxonomy" id="1332631"/>
    <lineage>
        <taxon>Bacteria</taxon>
        <taxon>Pseudomonadati</taxon>
        <taxon>Bacteroidota</taxon>
        <taxon>Cytophagia</taxon>
        <taxon>Cytophagales</taxon>
        <taxon>Hymenobacteraceae</taxon>
        <taxon>Pontibacter</taxon>
    </lineage>
</organism>
<feature type="domain" description="3-keto-alpha-glucoside-1,2-lyase/3-keto-2-hydroxy-glucal hydratase" evidence="1">
    <location>
        <begin position="11"/>
        <end position="230"/>
    </location>
</feature>
<name>A0ABW6BZU3_9BACT</name>
<protein>
    <submittedName>
        <fullName evidence="2">DUF1080 domain-containing protein</fullName>
    </submittedName>
</protein>
<keyword evidence="3" id="KW-1185">Reference proteome</keyword>
<dbReference type="Gene3D" id="2.60.120.560">
    <property type="entry name" value="Exo-inulinase, domain 1"/>
    <property type="match status" value="1"/>
</dbReference>
<dbReference type="Pfam" id="PF06439">
    <property type="entry name" value="3keto-disac_hyd"/>
    <property type="match status" value="1"/>
</dbReference>
<gene>
    <name evidence="2" type="ORF">ACFS7Z_18845</name>
</gene>
<evidence type="ECO:0000313" key="2">
    <source>
        <dbReference type="EMBL" id="MFD3002437.1"/>
    </source>
</evidence>
<dbReference type="InterPro" id="IPR010496">
    <property type="entry name" value="AL/BT2_dom"/>
</dbReference>
<evidence type="ECO:0000259" key="1">
    <source>
        <dbReference type="Pfam" id="PF06439"/>
    </source>
</evidence>
<accession>A0ABW6BZU3</accession>
<dbReference type="EMBL" id="JBHUOX010000016">
    <property type="protein sequence ID" value="MFD3002437.1"/>
    <property type="molecule type" value="Genomic_DNA"/>
</dbReference>
<proteinExistence type="predicted"/>